<dbReference type="Pfam" id="PF24327">
    <property type="entry name" value="DUF7497"/>
    <property type="match status" value="1"/>
</dbReference>
<evidence type="ECO:0008006" key="7">
    <source>
        <dbReference type="Google" id="ProtNLM"/>
    </source>
</evidence>
<evidence type="ECO:0000256" key="1">
    <source>
        <dbReference type="SAM" id="Phobius"/>
    </source>
</evidence>
<feature type="transmembrane region" description="Helical" evidence="1">
    <location>
        <begin position="387"/>
        <end position="413"/>
    </location>
</feature>
<evidence type="ECO:0000259" key="4">
    <source>
        <dbReference type="Pfam" id="PF24328"/>
    </source>
</evidence>
<keyword evidence="1" id="KW-0812">Transmembrane</keyword>
<name>A0A640KR43_LEITA</name>
<organism evidence="5 6">
    <name type="scientific">Leishmania tarentolae</name>
    <name type="common">Sauroleishmania tarentolae</name>
    <dbReference type="NCBI Taxonomy" id="5689"/>
    <lineage>
        <taxon>Eukaryota</taxon>
        <taxon>Discoba</taxon>
        <taxon>Euglenozoa</taxon>
        <taxon>Kinetoplastea</taxon>
        <taxon>Metakinetoplastina</taxon>
        <taxon>Trypanosomatida</taxon>
        <taxon>Trypanosomatidae</taxon>
        <taxon>Leishmaniinae</taxon>
        <taxon>Leishmania</taxon>
        <taxon>lizard Leishmania</taxon>
    </lineage>
</organism>
<dbReference type="Pfam" id="PF24328">
    <property type="entry name" value="DUF7498"/>
    <property type="match status" value="1"/>
</dbReference>
<dbReference type="OrthoDB" id="262776at2759"/>
<evidence type="ECO:0000259" key="3">
    <source>
        <dbReference type="Pfam" id="PF24327"/>
    </source>
</evidence>
<gene>
    <name evidence="5" type="ORF">LtaPh_3312401</name>
</gene>
<keyword evidence="2" id="KW-0732">Signal</keyword>
<comment type="caution">
    <text evidence="5">The sequence shown here is derived from an EMBL/GenBank/DDBJ whole genome shotgun (WGS) entry which is preliminary data.</text>
</comment>
<keyword evidence="1" id="KW-0472">Membrane</keyword>
<sequence>MPSLFGYRSSMFAVGWALLLAVVVVNPAVYAAPAVTGATCSGNDDGRWCNNSMLTLTGTDLASVKALRFGFPDAKQEQITCNDNFIATSTTISCTVVMTSASNAGLYPVALVLEDNKQVESGSLLLGALWDLPEMQIWTSTTPSSPHKVTGQSSDWPSTGDLWSISGTFDPNSQYSVFFYNTQQKAANGGPSPITCTQLVISDTNLSCIILAPKGAMGMHRFLVKDITKDALLLGSTSLWSIAVNPPMPAVTGAEGECATNSNACVDGATLTIKGINFNDRNHTYQKFFVGVTEVQRRAINLTPTSVGPDGVNVTLTVAHGTPAGSYPVFVKIQVCMMQMMSPVHYVGNLVLQSGTSAGFNTGMPTGHFSQTQSAVDDHHQGLSSGYVAVASLAVTFGALFLIVVVVLTVVCLRRSQRRYQQEGNRYWGSVASDMPAAVSEPHDLNNKTVVH</sequence>
<feature type="domain" description="DUF7497" evidence="3">
    <location>
        <begin position="146"/>
        <end position="247"/>
    </location>
</feature>
<dbReference type="InterPro" id="IPR055921">
    <property type="entry name" value="DUF7498"/>
</dbReference>
<evidence type="ECO:0000313" key="6">
    <source>
        <dbReference type="Proteomes" id="UP000419144"/>
    </source>
</evidence>
<feature type="domain" description="DUF7498" evidence="4">
    <location>
        <begin position="256"/>
        <end position="353"/>
    </location>
</feature>
<dbReference type="Proteomes" id="UP000419144">
    <property type="component" value="Unassembled WGS sequence"/>
</dbReference>
<feature type="chain" id="PRO_5024933823" description="IPT/TIG domain-containing protein" evidence="2">
    <location>
        <begin position="32"/>
        <end position="452"/>
    </location>
</feature>
<dbReference type="AlphaFoldDB" id="A0A640KR43"/>
<feature type="signal peptide" evidence="2">
    <location>
        <begin position="1"/>
        <end position="31"/>
    </location>
</feature>
<protein>
    <recommendedName>
        <fullName evidence="7">IPT/TIG domain-containing protein</fullName>
    </recommendedName>
</protein>
<reference evidence="5" key="1">
    <citation type="submission" date="2019-11" db="EMBL/GenBank/DDBJ databases">
        <title>Leishmania tarentolae CDS.</title>
        <authorList>
            <person name="Goto Y."/>
            <person name="Yamagishi J."/>
        </authorList>
    </citation>
    <scope>NUCLEOTIDE SEQUENCE [LARGE SCALE GENOMIC DNA]</scope>
    <source>
        <strain evidence="5">Parrot Tar II</strain>
    </source>
</reference>
<proteinExistence type="predicted"/>
<dbReference type="InterPro" id="IPR055920">
    <property type="entry name" value="DUF7497"/>
</dbReference>
<evidence type="ECO:0000256" key="2">
    <source>
        <dbReference type="SAM" id="SignalP"/>
    </source>
</evidence>
<dbReference type="VEuPathDB" id="TriTrypDB:LtaPh_3312401"/>
<keyword evidence="6" id="KW-1185">Reference proteome</keyword>
<evidence type="ECO:0000313" key="5">
    <source>
        <dbReference type="EMBL" id="GET91858.1"/>
    </source>
</evidence>
<keyword evidence="1" id="KW-1133">Transmembrane helix</keyword>
<dbReference type="EMBL" id="BLBS01000051">
    <property type="protein sequence ID" value="GET91858.1"/>
    <property type="molecule type" value="Genomic_DNA"/>
</dbReference>
<accession>A0A640KR43</accession>